<reference evidence="7 8" key="1">
    <citation type="journal article" date="2024" name="Nat. Commun.">
        <title>Phylogenomics reveals the evolutionary origins of lichenization in chlorophyte algae.</title>
        <authorList>
            <person name="Puginier C."/>
            <person name="Libourel C."/>
            <person name="Otte J."/>
            <person name="Skaloud P."/>
            <person name="Haon M."/>
            <person name="Grisel S."/>
            <person name="Petersen M."/>
            <person name="Berrin J.G."/>
            <person name="Delaux P.M."/>
            <person name="Dal Grande F."/>
            <person name="Keller J."/>
        </authorList>
    </citation>
    <scope>NUCLEOTIDE SEQUENCE [LARGE SCALE GENOMIC DNA]</scope>
    <source>
        <strain evidence="7 8">SAG 2043</strain>
    </source>
</reference>
<dbReference type="Proteomes" id="UP001489004">
    <property type="component" value="Unassembled WGS sequence"/>
</dbReference>
<comment type="caution">
    <text evidence="7">The sequence shown here is derived from an EMBL/GenBank/DDBJ whole genome shotgun (WGS) entry which is preliminary data.</text>
</comment>
<dbReference type="PANTHER" id="PTHR21711">
    <property type="entry name" value="MITOCHONDRIAL INNER MEMBRANE PROTEASE"/>
    <property type="match status" value="1"/>
</dbReference>
<proteinExistence type="inferred from homology"/>
<keyword evidence="2 6" id="KW-0645">Protease</keyword>
<comment type="similarity">
    <text evidence="1 6">Belongs to the peptidase M76 family.</text>
</comment>
<evidence type="ECO:0000313" key="7">
    <source>
        <dbReference type="EMBL" id="KAK9808691.1"/>
    </source>
</evidence>
<protein>
    <recommendedName>
        <fullName evidence="6">Mitochondrial inner membrane protease ATP23</fullName>
        <ecNumber evidence="6">3.4.24.-</ecNumber>
    </recommendedName>
</protein>
<dbReference type="AlphaFoldDB" id="A0AAW1P6U5"/>
<keyword evidence="4 6" id="KW-0378">Hydrolase</keyword>
<gene>
    <name evidence="7" type="ORF">WJX72_002015</name>
</gene>
<name>A0AAW1P6U5_9CHLO</name>
<accession>A0AAW1P6U5</accession>
<keyword evidence="8" id="KW-1185">Reference proteome</keyword>
<dbReference type="EMBL" id="JALJOR010000011">
    <property type="protein sequence ID" value="KAK9808691.1"/>
    <property type="molecule type" value="Genomic_DNA"/>
</dbReference>
<evidence type="ECO:0000256" key="6">
    <source>
        <dbReference type="RuleBase" id="RU364057"/>
    </source>
</evidence>
<dbReference type="InterPro" id="IPR019165">
    <property type="entry name" value="Peptidase_M76_ATP23"/>
</dbReference>
<organism evidence="7 8">
    <name type="scientific">[Myrmecia] bisecta</name>
    <dbReference type="NCBI Taxonomy" id="41462"/>
    <lineage>
        <taxon>Eukaryota</taxon>
        <taxon>Viridiplantae</taxon>
        <taxon>Chlorophyta</taxon>
        <taxon>core chlorophytes</taxon>
        <taxon>Trebouxiophyceae</taxon>
        <taxon>Trebouxiales</taxon>
        <taxon>Trebouxiaceae</taxon>
        <taxon>Myrmecia</taxon>
    </lineage>
</organism>
<evidence type="ECO:0000256" key="2">
    <source>
        <dbReference type="ARBA" id="ARBA00022670"/>
    </source>
</evidence>
<sequence length="181" mass="20386">MAEVSGLTRDDCQELVDRALARNPTVKFMVDKLAEAGCKISKPFVRVENCNQEVGGGFRPPDGVVICHNKLTGQEQIEHALTHELIHAYDHCRVRNLEWTNCEHHACSEVRAASLSGDCSWKQELMRGNYGIRSQHQVCVRRRAELSVAMNPHCSGPRAKLAVDTVFAKCFQDTEPFDRRP</sequence>
<evidence type="ECO:0000313" key="8">
    <source>
        <dbReference type="Proteomes" id="UP001489004"/>
    </source>
</evidence>
<dbReference type="GO" id="GO:0034982">
    <property type="term" value="P:mitochondrial protein processing"/>
    <property type="evidence" value="ECO:0007669"/>
    <property type="project" value="TreeGrafter"/>
</dbReference>
<keyword evidence="3 6" id="KW-0479">Metal-binding</keyword>
<dbReference type="GO" id="GO:0005739">
    <property type="term" value="C:mitochondrion"/>
    <property type="evidence" value="ECO:0007669"/>
    <property type="project" value="GOC"/>
</dbReference>
<evidence type="ECO:0000256" key="3">
    <source>
        <dbReference type="ARBA" id="ARBA00022723"/>
    </source>
</evidence>
<evidence type="ECO:0000256" key="1">
    <source>
        <dbReference type="ARBA" id="ARBA00009915"/>
    </source>
</evidence>
<dbReference type="GO" id="GO:0033615">
    <property type="term" value="P:mitochondrial proton-transporting ATP synthase complex assembly"/>
    <property type="evidence" value="ECO:0007669"/>
    <property type="project" value="TreeGrafter"/>
</dbReference>
<dbReference type="GO" id="GO:0046872">
    <property type="term" value="F:metal ion binding"/>
    <property type="evidence" value="ECO:0007669"/>
    <property type="project" value="UniProtKB-KW"/>
</dbReference>
<dbReference type="PANTHER" id="PTHR21711:SF0">
    <property type="entry name" value="MITOCHONDRIAL INNER MEMBRANE PROTEASE ATP23 HOMOLOG"/>
    <property type="match status" value="1"/>
</dbReference>
<keyword evidence="5 6" id="KW-0482">Metalloprotease</keyword>
<evidence type="ECO:0000256" key="4">
    <source>
        <dbReference type="ARBA" id="ARBA00022801"/>
    </source>
</evidence>
<dbReference type="GO" id="GO:0004222">
    <property type="term" value="F:metalloendopeptidase activity"/>
    <property type="evidence" value="ECO:0007669"/>
    <property type="project" value="InterPro"/>
</dbReference>
<evidence type="ECO:0000256" key="5">
    <source>
        <dbReference type="ARBA" id="ARBA00023049"/>
    </source>
</evidence>
<dbReference type="EC" id="3.4.24.-" evidence="6"/>
<dbReference type="Pfam" id="PF09768">
    <property type="entry name" value="Peptidase_M76"/>
    <property type="match status" value="1"/>
</dbReference>